<accession>A0ABT9MU00</accession>
<evidence type="ECO:0000313" key="3">
    <source>
        <dbReference type="Proteomes" id="UP001240984"/>
    </source>
</evidence>
<proteinExistence type="predicted"/>
<name>A0ABT9MU00_9ACTN</name>
<dbReference type="PRINTS" id="PR00081">
    <property type="entry name" value="GDHRDH"/>
</dbReference>
<dbReference type="InterPro" id="IPR036291">
    <property type="entry name" value="NAD(P)-bd_dom_sf"/>
</dbReference>
<dbReference type="EMBL" id="JAUSRA010000001">
    <property type="protein sequence ID" value="MDP9794733.1"/>
    <property type="molecule type" value="Genomic_DNA"/>
</dbReference>
<keyword evidence="3" id="KW-1185">Reference proteome</keyword>
<dbReference type="Pfam" id="PF00106">
    <property type="entry name" value="adh_short"/>
    <property type="match status" value="1"/>
</dbReference>
<gene>
    <name evidence="2" type="ORF">J2S43_003245</name>
</gene>
<keyword evidence="1" id="KW-0560">Oxidoreductase</keyword>
<dbReference type="Gene3D" id="3.40.50.720">
    <property type="entry name" value="NAD(P)-binding Rossmann-like Domain"/>
    <property type="match status" value="1"/>
</dbReference>
<organism evidence="2 3">
    <name type="scientific">Catenuloplanes nepalensis</name>
    <dbReference type="NCBI Taxonomy" id="587533"/>
    <lineage>
        <taxon>Bacteria</taxon>
        <taxon>Bacillati</taxon>
        <taxon>Actinomycetota</taxon>
        <taxon>Actinomycetes</taxon>
        <taxon>Micromonosporales</taxon>
        <taxon>Micromonosporaceae</taxon>
        <taxon>Catenuloplanes</taxon>
    </lineage>
</organism>
<dbReference type="PANTHER" id="PTHR43157:SF31">
    <property type="entry name" value="PHOSPHATIDYLINOSITOL-GLYCAN BIOSYNTHESIS CLASS F PROTEIN"/>
    <property type="match status" value="1"/>
</dbReference>
<sequence>MHKTIVITGASDGIGAAAARQLHRDGHRVVIVGRSPEKTGAVAREIGADSFVADFTRLGEVRALAEALLLSYPRIDVLANNAGGVFGDRTVTEDGFERTFQVNHLAPFLLTTLLLDRLAESRAAVVQTSSDGGRLLGRIDLDDLQSERSYSPVRAYANAKLQNVYFTAELHRRGLAAVAFHPGTVATSFAGDSRGFVRRLYASRLGRAVMTTPERSAAQLVWLATTRDWVSGGYYEKRRPVRLAVDPVRARELWERSERMVA</sequence>
<dbReference type="InterPro" id="IPR002347">
    <property type="entry name" value="SDR_fam"/>
</dbReference>
<dbReference type="Proteomes" id="UP001240984">
    <property type="component" value="Unassembled WGS sequence"/>
</dbReference>
<comment type="caution">
    <text evidence="2">The sequence shown here is derived from an EMBL/GenBank/DDBJ whole genome shotgun (WGS) entry which is preliminary data.</text>
</comment>
<dbReference type="PANTHER" id="PTHR43157">
    <property type="entry name" value="PHOSPHATIDYLINOSITOL-GLYCAN BIOSYNTHESIS CLASS F PROTEIN-RELATED"/>
    <property type="match status" value="1"/>
</dbReference>
<dbReference type="SUPFAM" id="SSF51735">
    <property type="entry name" value="NAD(P)-binding Rossmann-fold domains"/>
    <property type="match status" value="1"/>
</dbReference>
<evidence type="ECO:0000313" key="2">
    <source>
        <dbReference type="EMBL" id="MDP9794733.1"/>
    </source>
</evidence>
<dbReference type="RefSeq" id="WP_306829967.1">
    <property type="nucleotide sequence ID" value="NZ_JAUSRA010000001.1"/>
</dbReference>
<reference evidence="2 3" key="1">
    <citation type="submission" date="2023-07" db="EMBL/GenBank/DDBJ databases">
        <title>Sequencing the genomes of 1000 actinobacteria strains.</title>
        <authorList>
            <person name="Klenk H.-P."/>
        </authorList>
    </citation>
    <scope>NUCLEOTIDE SEQUENCE [LARGE SCALE GENOMIC DNA]</scope>
    <source>
        <strain evidence="2 3">DSM 44710</strain>
    </source>
</reference>
<protein>
    <submittedName>
        <fullName evidence="2">NAD(P)-dependent dehydrogenase (Short-subunit alcohol dehydrogenase family)</fullName>
    </submittedName>
</protein>
<evidence type="ECO:0000256" key="1">
    <source>
        <dbReference type="ARBA" id="ARBA00023002"/>
    </source>
</evidence>